<proteinExistence type="predicted"/>
<sequence>AKLRGDKQGQTKVLSRLDRLQCVTGTSAEFELRTWCYHSTISKLHRTERYPPLHQFLPTVIIIVVIIIIIVVVVVVIVIVVIIIPPTTTKIRIITTPSFTFVNFPSSSTSFTSLFSSFTPSSSSSSSSFPISSSSLSSSSLSSFTSFSLLNSLLTFCDITITLSPFTLPPLPSLTIIIISNLNTPNPPPHHSTPFATLHFTALNFISRPPPTFPPSPVPRLLLSNISPNTSLPPSPNAAII</sequence>
<gene>
    <name evidence="2" type="ORF">OCBIM_22037713mg</name>
</gene>
<feature type="transmembrane region" description="Helical" evidence="1">
    <location>
        <begin position="56"/>
        <end position="84"/>
    </location>
</feature>
<dbReference type="AlphaFoldDB" id="A0A0L8G937"/>
<dbReference type="EMBL" id="KQ423110">
    <property type="protein sequence ID" value="KOF73551.1"/>
    <property type="molecule type" value="Genomic_DNA"/>
</dbReference>
<keyword evidence="1" id="KW-0472">Membrane</keyword>
<name>A0A0L8G937_OCTBM</name>
<reference evidence="2" key="1">
    <citation type="submission" date="2015-07" db="EMBL/GenBank/DDBJ databases">
        <title>MeaNS - Measles Nucleotide Surveillance Program.</title>
        <authorList>
            <person name="Tran T."/>
            <person name="Druce J."/>
        </authorList>
    </citation>
    <scope>NUCLEOTIDE SEQUENCE</scope>
    <source>
        <strain evidence="2">UCB-OBI-ISO-001</strain>
        <tissue evidence="2">Gonad</tissue>
    </source>
</reference>
<accession>A0A0L8G937</accession>
<feature type="non-terminal residue" evidence="2">
    <location>
        <position position="241"/>
    </location>
</feature>
<feature type="non-terminal residue" evidence="2">
    <location>
        <position position="1"/>
    </location>
</feature>
<evidence type="ECO:0000313" key="2">
    <source>
        <dbReference type="EMBL" id="KOF73551.1"/>
    </source>
</evidence>
<keyword evidence="1" id="KW-0812">Transmembrane</keyword>
<keyword evidence="1" id="KW-1133">Transmembrane helix</keyword>
<evidence type="ECO:0000256" key="1">
    <source>
        <dbReference type="SAM" id="Phobius"/>
    </source>
</evidence>
<organism evidence="2">
    <name type="scientific">Octopus bimaculoides</name>
    <name type="common">California two-spotted octopus</name>
    <dbReference type="NCBI Taxonomy" id="37653"/>
    <lineage>
        <taxon>Eukaryota</taxon>
        <taxon>Metazoa</taxon>
        <taxon>Spiralia</taxon>
        <taxon>Lophotrochozoa</taxon>
        <taxon>Mollusca</taxon>
        <taxon>Cephalopoda</taxon>
        <taxon>Coleoidea</taxon>
        <taxon>Octopodiformes</taxon>
        <taxon>Octopoda</taxon>
        <taxon>Incirrata</taxon>
        <taxon>Octopodidae</taxon>
        <taxon>Octopus</taxon>
    </lineage>
</organism>
<protein>
    <submittedName>
        <fullName evidence="2">Uncharacterized protein</fullName>
    </submittedName>
</protein>